<reference evidence="2" key="2">
    <citation type="submission" date="2022-01" db="EMBL/GenBank/DDBJ databases">
        <authorList>
            <person name="Yamashiro T."/>
            <person name="Shiraishi A."/>
            <person name="Satake H."/>
            <person name="Nakayama K."/>
        </authorList>
    </citation>
    <scope>NUCLEOTIDE SEQUENCE</scope>
</reference>
<evidence type="ECO:0000313" key="2">
    <source>
        <dbReference type="EMBL" id="GJT45553.1"/>
    </source>
</evidence>
<evidence type="ECO:0000313" key="3">
    <source>
        <dbReference type="Proteomes" id="UP001151760"/>
    </source>
</evidence>
<dbReference type="InterPro" id="IPR041588">
    <property type="entry name" value="Integrase_H2C2"/>
</dbReference>
<feature type="domain" description="Integrase zinc-binding" evidence="1">
    <location>
        <begin position="500"/>
        <end position="553"/>
    </location>
</feature>
<name>A0ABQ5E3T6_9ASTR</name>
<evidence type="ECO:0000259" key="1">
    <source>
        <dbReference type="Pfam" id="PF17921"/>
    </source>
</evidence>
<sequence>MEAWGTPQDAYQFIRQRPAIRSWTTAAMNLRQELEIQEEVIGKLDLYRTCSESEVDQTGGFYDVGDNSFCRMIEEKLSMISDEKIALEDLLKRANTEFPNDENVVDLHEKYGRLFKETVLPDDLQAHLDDFYNNDGGERYERLRANTLGVTMTKVIKEEFEKLESLKIGDDSFACNTSLEIFYEKFNRISRMDDDLFTYEVEISGLANISCNLNEEADSEQQMTHRSGDDMEYDPSNVEFTEWLASNFYNHKTIDHYTKNALWIYWARGDDEVELTDEESSDSDDEDEVAEIFRIDTNVFDFETPMCRAFKEFNYLLQINPDVLTKNIEGFKTYKDYKDDWIYEWNKDVTWVHERPWTDNGVWEEPTPVRHHCEPFNYKNGCSEWLTCSWKDDGYCNGGNLPGAYIVGNTLRYQDLEWTSLEKKSTKLVKHQSSGILCGAENLAADHLSRLENPYLGVFTEEEIANKFPDEHLMMLKAKPNDDEPWLCPDNIIRRCVAGSKILEILEHCHYGPTGGHHSASITGRKVYESGFFCPSIFKDARDYVMKCDACQMGLGNISSRSEMPQNNIHAFRTAYKTPTGCTPFRLVYGKACHLTVEIKHKAYWVLKQCNMDLAAVAKNHFKELNELMELRDGA</sequence>
<dbReference type="PANTHER" id="PTHR47266">
    <property type="entry name" value="ENDONUCLEASE-RELATED"/>
    <property type="match status" value="1"/>
</dbReference>
<gene>
    <name evidence="2" type="ORF">Tco_0954268</name>
</gene>
<organism evidence="2 3">
    <name type="scientific">Tanacetum coccineum</name>
    <dbReference type="NCBI Taxonomy" id="301880"/>
    <lineage>
        <taxon>Eukaryota</taxon>
        <taxon>Viridiplantae</taxon>
        <taxon>Streptophyta</taxon>
        <taxon>Embryophyta</taxon>
        <taxon>Tracheophyta</taxon>
        <taxon>Spermatophyta</taxon>
        <taxon>Magnoliopsida</taxon>
        <taxon>eudicotyledons</taxon>
        <taxon>Gunneridae</taxon>
        <taxon>Pentapetalae</taxon>
        <taxon>asterids</taxon>
        <taxon>campanulids</taxon>
        <taxon>Asterales</taxon>
        <taxon>Asteraceae</taxon>
        <taxon>Asteroideae</taxon>
        <taxon>Anthemideae</taxon>
        <taxon>Anthemidinae</taxon>
        <taxon>Tanacetum</taxon>
    </lineage>
</organism>
<dbReference type="EMBL" id="BQNB010015910">
    <property type="protein sequence ID" value="GJT45553.1"/>
    <property type="molecule type" value="Genomic_DNA"/>
</dbReference>
<reference evidence="2" key="1">
    <citation type="journal article" date="2022" name="Int. J. Mol. Sci.">
        <title>Draft Genome of Tanacetum Coccineum: Genomic Comparison of Closely Related Tanacetum-Family Plants.</title>
        <authorList>
            <person name="Yamashiro T."/>
            <person name="Shiraishi A."/>
            <person name="Nakayama K."/>
            <person name="Satake H."/>
        </authorList>
    </citation>
    <scope>NUCLEOTIDE SEQUENCE</scope>
</reference>
<comment type="caution">
    <text evidence="2">The sequence shown here is derived from an EMBL/GenBank/DDBJ whole genome shotgun (WGS) entry which is preliminary data.</text>
</comment>
<dbReference type="Proteomes" id="UP001151760">
    <property type="component" value="Unassembled WGS sequence"/>
</dbReference>
<accession>A0ABQ5E3T6</accession>
<dbReference type="InterPro" id="IPR052160">
    <property type="entry name" value="Gypsy_RT_Integrase-like"/>
</dbReference>
<dbReference type="Gene3D" id="1.10.340.70">
    <property type="match status" value="1"/>
</dbReference>
<proteinExistence type="predicted"/>
<keyword evidence="3" id="KW-1185">Reference proteome</keyword>
<protein>
    <submittedName>
        <fullName evidence="2">VIER F-box protein 2</fullName>
    </submittedName>
</protein>
<dbReference type="Pfam" id="PF17921">
    <property type="entry name" value="Integrase_H2C2"/>
    <property type="match status" value="1"/>
</dbReference>